<evidence type="ECO:0000313" key="1">
    <source>
        <dbReference type="EMBL" id="KAL3284251.1"/>
    </source>
</evidence>
<evidence type="ECO:0008006" key="3">
    <source>
        <dbReference type="Google" id="ProtNLM"/>
    </source>
</evidence>
<dbReference type="EMBL" id="JABFTP020000165">
    <property type="protein sequence ID" value="KAL3284251.1"/>
    <property type="molecule type" value="Genomic_DNA"/>
</dbReference>
<dbReference type="AlphaFoldDB" id="A0ABD2NZW2"/>
<reference evidence="1 2" key="1">
    <citation type="journal article" date="2021" name="BMC Biol.">
        <title>Horizontally acquired antibacterial genes associated with adaptive radiation of ladybird beetles.</title>
        <authorList>
            <person name="Li H.S."/>
            <person name="Tang X.F."/>
            <person name="Huang Y.H."/>
            <person name="Xu Z.Y."/>
            <person name="Chen M.L."/>
            <person name="Du X.Y."/>
            <person name="Qiu B.Y."/>
            <person name="Chen P.T."/>
            <person name="Zhang W."/>
            <person name="Slipinski A."/>
            <person name="Escalona H.E."/>
            <person name="Waterhouse R.M."/>
            <person name="Zwick A."/>
            <person name="Pang H."/>
        </authorList>
    </citation>
    <scope>NUCLEOTIDE SEQUENCE [LARGE SCALE GENOMIC DNA]</scope>
    <source>
        <strain evidence="1">SYSU2018</strain>
    </source>
</reference>
<organism evidence="1 2">
    <name type="scientific">Cryptolaemus montrouzieri</name>
    <dbReference type="NCBI Taxonomy" id="559131"/>
    <lineage>
        <taxon>Eukaryota</taxon>
        <taxon>Metazoa</taxon>
        <taxon>Ecdysozoa</taxon>
        <taxon>Arthropoda</taxon>
        <taxon>Hexapoda</taxon>
        <taxon>Insecta</taxon>
        <taxon>Pterygota</taxon>
        <taxon>Neoptera</taxon>
        <taxon>Endopterygota</taxon>
        <taxon>Coleoptera</taxon>
        <taxon>Polyphaga</taxon>
        <taxon>Cucujiformia</taxon>
        <taxon>Coccinelloidea</taxon>
        <taxon>Coccinellidae</taxon>
        <taxon>Scymninae</taxon>
        <taxon>Scymnini</taxon>
        <taxon>Cryptolaemus</taxon>
    </lineage>
</organism>
<gene>
    <name evidence="1" type="ORF">HHI36_018413</name>
</gene>
<comment type="caution">
    <text evidence="1">The sequence shown here is derived from an EMBL/GenBank/DDBJ whole genome shotgun (WGS) entry which is preliminary data.</text>
</comment>
<evidence type="ECO:0000313" key="2">
    <source>
        <dbReference type="Proteomes" id="UP001516400"/>
    </source>
</evidence>
<proteinExistence type="predicted"/>
<name>A0ABD2NZW2_9CUCU</name>
<protein>
    <recommendedName>
        <fullName evidence="3">Endonuclease-reverse transcriptase</fullName>
    </recommendedName>
</protein>
<sequence>MQWNRLKKTINKVCLQNLNTTMNVRKKRWMITEILELKEKRRLAKNEPTTYRQLQNSIKGRIKLAKEKWTKELCEEMENLDSNHDVFNMHKKLREVAGLFKKQSSPMLTDETNNINIEFGKTTTQIYSETTDLK</sequence>
<dbReference type="Proteomes" id="UP001516400">
    <property type="component" value="Unassembled WGS sequence"/>
</dbReference>
<accession>A0ABD2NZW2</accession>
<keyword evidence="2" id="KW-1185">Reference proteome</keyword>